<accession>A0A5J5BB62</accession>
<feature type="region of interest" description="Disordered" evidence="1">
    <location>
        <begin position="70"/>
        <end position="140"/>
    </location>
</feature>
<gene>
    <name evidence="3" type="ORF">F0562_026402</name>
</gene>
<reference evidence="3 4" key="1">
    <citation type="submission" date="2019-09" db="EMBL/GenBank/DDBJ databases">
        <title>A chromosome-level genome assembly of the Chinese tupelo Nyssa sinensis.</title>
        <authorList>
            <person name="Yang X."/>
            <person name="Kang M."/>
            <person name="Yang Y."/>
            <person name="Xiong H."/>
            <person name="Wang M."/>
            <person name="Zhang Z."/>
            <person name="Wang Z."/>
            <person name="Wu H."/>
            <person name="Ma T."/>
            <person name="Liu J."/>
            <person name="Xi Z."/>
        </authorList>
    </citation>
    <scope>NUCLEOTIDE SEQUENCE [LARGE SCALE GENOMIC DNA]</scope>
    <source>
        <strain evidence="3">J267</strain>
        <tissue evidence="3">Leaf</tissue>
    </source>
</reference>
<feature type="domain" description="Enhanced disease resistance 4-like N-terminal" evidence="2">
    <location>
        <begin position="8"/>
        <end position="41"/>
    </location>
</feature>
<dbReference type="InterPro" id="IPR040244">
    <property type="entry name" value="EDR4-like"/>
</dbReference>
<name>A0A5J5BB62_9ASTE</name>
<sequence length="544" mass="61204">MTSQMTTKLRLVRCPRCRQVLAESADVPVYACGGCGTVLRAKNRKNNTNYEGSRLQETDSSQKNELEHVAENKEAGGLNQQAGLPSIGESAMEKNNGRDQYESVECNGEKPEGIILSDEPSSSTELTCHENEESSPEARAHVEVDEDKCYLDNKNGRDQNKFGYCNREWPGGINLSDEPSSTELTCHENEESSLEARDHMKMDEDKCSSDWKNGRDQNEFGDCNREFPGGINFSDEVCSSTELNCHENELSPIATAHIEVDETKNSLEESNGRDHNESGDCNGEWPGKINASNEVPSSTELTCHEIEESSPVSGEDENFGTRFFFRSSSTEDLLATRPRDSTITAQRPFDESISSDNLTSPYNEQLEQSLKSVLHRSDRVSSADTLENTLVNPSSELNVTVREMSKSPTTRSYYAYDGSVSSYDGTDDQVHDRHLRLSERKFYDAGFIRTKGIPRRDEFMVANMMNGDLKMKHQAGNSSSISSEKKHYAMKSRKWHRDELLEPTRHGHPVSWRMRLETDERLSRLPFHSRGSQSDSGNVLPFKL</sequence>
<dbReference type="AlphaFoldDB" id="A0A5J5BB62"/>
<proteinExistence type="predicted"/>
<feature type="compositionally biased region" description="Basic and acidic residues" evidence="1">
    <location>
        <begin position="127"/>
        <end position="140"/>
    </location>
</feature>
<keyword evidence="4" id="KW-1185">Reference proteome</keyword>
<evidence type="ECO:0000256" key="1">
    <source>
        <dbReference type="SAM" id="MobiDB-lite"/>
    </source>
</evidence>
<dbReference type="EMBL" id="CM018037">
    <property type="protein sequence ID" value="KAA8539710.1"/>
    <property type="molecule type" value="Genomic_DNA"/>
</dbReference>
<dbReference type="InterPro" id="IPR055126">
    <property type="entry name" value="EDR4-like_N"/>
</dbReference>
<dbReference type="Pfam" id="PF22910">
    <property type="entry name" value="EDR4-like_1st"/>
    <property type="match status" value="1"/>
</dbReference>
<feature type="compositionally biased region" description="Basic and acidic residues" evidence="1">
    <location>
        <begin position="91"/>
        <end position="112"/>
    </location>
</feature>
<protein>
    <recommendedName>
        <fullName evidence="2">Enhanced disease resistance 4-like N-terminal domain-containing protein</fullName>
    </recommendedName>
</protein>
<dbReference type="OrthoDB" id="1930285at2759"/>
<dbReference type="GO" id="GO:1900150">
    <property type="term" value="P:regulation of defense response to fungus"/>
    <property type="evidence" value="ECO:0007669"/>
    <property type="project" value="InterPro"/>
</dbReference>
<dbReference type="Proteomes" id="UP000325577">
    <property type="component" value="Linkage Group LG14"/>
</dbReference>
<organism evidence="3 4">
    <name type="scientific">Nyssa sinensis</name>
    <dbReference type="NCBI Taxonomy" id="561372"/>
    <lineage>
        <taxon>Eukaryota</taxon>
        <taxon>Viridiplantae</taxon>
        <taxon>Streptophyta</taxon>
        <taxon>Embryophyta</taxon>
        <taxon>Tracheophyta</taxon>
        <taxon>Spermatophyta</taxon>
        <taxon>Magnoliopsida</taxon>
        <taxon>eudicotyledons</taxon>
        <taxon>Gunneridae</taxon>
        <taxon>Pentapetalae</taxon>
        <taxon>asterids</taxon>
        <taxon>Cornales</taxon>
        <taxon>Nyssaceae</taxon>
        <taxon>Nyssa</taxon>
    </lineage>
</organism>
<feature type="region of interest" description="Disordered" evidence="1">
    <location>
        <begin position="264"/>
        <end position="283"/>
    </location>
</feature>
<dbReference type="PANTHER" id="PTHR31105:SF38">
    <property type="entry name" value="PROTEIN ENHANCED DISEASE RESISTANCE 4"/>
    <property type="match status" value="1"/>
</dbReference>
<feature type="compositionally biased region" description="Basic and acidic residues" evidence="1">
    <location>
        <begin position="264"/>
        <end position="278"/>
    </location>
</feature>
<evidence type="ECO:0000259" key="2">
    <source>
        <dbReference type="Pfam" id="PF22910"/>
    </source>
</evidence>
<evidence type="ECO:0000313" key="4">
    <source>
        <dbReference type="Proteomes" id="UP000325577"/>
    </source>
</evidence>
<evidence type="ECO:0000313" key="3">
    <source>
        <dbReference type="EMBL" id="KAA8539710.1"/>
    </source>
</evidence>
<dbReference type="PANTHER" id="PTHR31105">
    <property type="entry name" value="EXTRA-LARGE G-PROTEIN-LIKE"/>
    <property type="match status" value="1"/>
</dbReference>